<keyword evidence="9 11" id="KW-0472">Membrane</keyword>
<keyword evidence="3 11" id="KW-0050">Antiport</keyword>
<evidence type="ECO:0000256" key="11">
    <source>
        <dbReference type="HAMAP-Rule" id="MF_01844"/>
    </source>
</evidence>
<keyword evidence="4 11" id="KW-1003">Cell membrane</keyword>
<feature type="transmembrane region" description="Helical" evidence="11">
    <location>
        <begin position="12"/>
        <end position="33"/>
    </location>
</feature>
<feature type="transmembrane region" description="Helical" evidence="11">
    <location>
        <begin position="379"/>
        <end position="398"/>
    </location>
</feature>
<keyword evidence="13" id="KW-1185">Reference proteome</keyword>
<dbReference type="Proteomes" id="UP000316196">
    <property type="component" value="Unassembled WGS sequence"/>
</dbReference>
<dbReference type="PANTHER" id="PTHR30341:SF0">
    <property type="entry name" value="NA(+)_H(+) ANTIPORTER NHAA"/>
    <property type="match status" value="1"/>
</dbReference>
<dbReference type="InterPro" id="IPR023171">
    <property type="entry name" value="Na/H_antiporter_dom_sf"/>
</dbReference>
<keyword evidence="8 11" id="KW-0406">Ion transport</keyword>
<dbReference type="EMBL" id="VFOR01000005">
    <property type="protein sequence ID" value="TQL56281.1"/>
    <property type="molecule type" value="Genomic_DNA"/>
</dbReference>
<evidence type="ECO:0000256" key="2">
    <source>
        <dbReference type="ARBA" id="ARBA00022448"/>
    </source>
</evidence>
<organism evidence="12 13">
    <name type="scientific">Propioniferax innocua</name>
    <dbReference type="NCBI Taxonomy" id="1753"/>
    <lineage>
        <taxon>Bacteria</taxon>
        <taxon>Bacillati</taxon>
        <taxon>Actinomycetota</taxon>
        <taxon>Actinomycetes</taxon>
        <taxon>Propionibacteriales</taxon>
        <taxon>Propionibacteriaceae</taxon>
        <taxon>Propioniferax</taxon>
    </lineage>
</organism>
<evidence type="ECO:0000256" key="8">
    <source>
        <dbReference type="ARBA" id="ARBA00023065"/>
    </source>
</evidence>
<evidence type="ECO:0000256" key="3">
    <source>
        <dbReference type="ARBA" id="ARBA00022449"/>
    </source>
</evidence>
<dbReference type="GO" id="GO:0015385">
    <property type="term" value="F:sodium:proton antiporter activity"/>
    <property type="evidence" value="ECO:0007669"/>
    <property type="project" value="UniProtKB-UniRule"/>
</dbReference>
<evidence type="ECO:0000256" key="10">
    <source>
        <dbReference type="ARBA" id="ARBA00023201"/>
    </source>
</evidence>
<dbReference type="InterPro" id="IPR004670">
    <property type="entry name" value="NhaA"/>
</dbReference>
<evidence type="ECO:0000313" key="12">
    <source>
        <dbReference type="EMBL" id="TQL56281.1"/>
    </source>
</evidence>
<proteinExistence type="inferred from homology"/>
<keyword evidence="7 11" id="KW-0915">Sodium</keyword>
<feature type="transmembrane region" description="Helical" evidence="11">
    <location>
        <begin position="53"/>
        <end position="75"/>
    </location>
</feature>
<evidence type="ECO:0000313" key="13">
    <source>
        <dbReference type="Proteomes" id="UP000316196"/>
    </source>
</evidence>
<feature type="transmembrane region" description="Helical" evidence="11">
    <location>
        <begin position="341"/>
        <end position="363"/>
    </location>
</feature>
<evidence type="ECO:0000256" key="4">
    <source>
        <dbReference type="ARBA" id="ARBA00022475"/>
    </source>
</evidence>
<comment type="function">
    <text evidence="11">Na(+)/H(+) antiporter that extrudes sodium in exchange for external protons.</text>
</comment>
<dbReference type="GO" id="GO:0005886">
    <property type="term" value="C:plasma membrane"/>
    <property type="evidence" value="ECO:0007669"/>
    <property type="project" value="UniProtKB-SubCell"/>
</dbReference>
<dbReference type="HAMAP" id="MF_01844">
    <property type="entry name" value="NhaA"/>
    <property type="match status" value="1"/>
</dbReference>
<dbReference type="PANTHER" id="PTHR30341">
    <property type="entry name" value="SODIUM ION/PROTON ANTIPORTER NHAA-RELATED"/>
    <property type="match status" value="1"/>
</dbReference>
<dbReference type="NCBIfam" id="TIGR00773">
    <property type="entry name" value="NhaA"/>
    <property type="match status" value="1"/>
</dbReference>
<feature type="transmembrane region" description="Helical" evidence="11">
    <location>
        <begin position="181"/>
        <end position="198"/>
    </location>
</feature>
<keyword evidence="2 11" id="KW-0813">Transport</keyword>
<feature type="transmembrane region" description="Helical" evidence="11">
    <location>
        <begin position="95"/>
        <end position="116"/>
    </location>
</feature>
<reference evidence="12 13" key="1">
    <citation type="submission" date="2019-06" db="EMBL/GenBank/DDBJ databases">
        <title>Sequencing the genomes of 1000 actinobacteria strains.</title>
        <authorList>
            <person name="Klenk H.-P."/>
        </authorList>
    </citation>
    <scope>NUCLEOTIDE SEQUENCE [LARGE SCALE GENOMIC DNA]</scope>
    <source>
        <strain evidence="12 13">DSM 8251</strain>
    </source>
</reference>
<feature type="transmembrane region" description="Helical" evidence="11">
    <location>
        <begin position="210"/>
        <end position="227"/>
    </location>
</feature>
<comment type="similarity">
    <text evidence="11">Belongs to the NhaA Na(+)/H(+) (TC 2.A.33) antiporter family.</text>
</comment>
<feature type="transmembrane region" description="Helical" evidence="11">
    <location>
        <begin position="151"/>
        <end position="175"/>
    </location>
</feature>
<dbReference type="Pfam" id="PF06965">
    <property type="entry name" value="Na_H_antiport_1"/>
    <property type="match status" value="1"/>
</dbReference>
<keyword evidence="6 11" id="KW-1133">Transmembrane helix</keyword>
<dbReference type="GO" id="GO:0006885">
    <property type="term" value="P:regulation of pH"/>
    <property type="evidence" value="ECO:0007669"/>
    <property type="project" value="UniProtKB-UniRule"/>
</dbReference>
<keyword evidence="5 11" id="KW-0812">Transmembrane</keyword>
<feature type="transmembrane region" description="Helical" evidence="11">
    <location>
        <begin position="122"/>
        <end position="144"/>
    </location>
</feature>
<protein>
    <recommendedName>
        <fullName evidence="11">Na(+)/H(+) antiporter NhaA</fullName>
    </recommendedName>
    <alternativeName>
        <fullName evidence="11">Sodium/proton antiporter NhaA</fullName>
    </alternativeName>
</protein>
<feature type="transmembrane region" description="Helical" evidence="11">
    <location>
        <begin position="305"/>
        <end position="329"/>
    </location>
</feature>
<comment type="subcellular location">
    <subcellularLocation>
        <location evidence="1">Cell inner membrane</location>
        <topology evidence="1">Multi-pass membrane protein</topology>
    </subcellularLocation>
    <subcellularLocation>
        <location evidence="11">Cell membrane</location>
        <topology evidence="11">Multi-pass membrane protein</topology>
    </subcellularLocation>
</comment>
<name>A0A542Z7G3_9ACTN</name>
<evidence type="ECO:0000256" key="5">
    <source>
        <dbReference type="ARBA" id="ARBA00022692"/>
    </source>
</evidence>
<dbReference type="AlphaFoldDB" id="A0A542Z7G3"/>
<feature type="transmembrane region" description="Helical" evidence="11">
    <location>
        <begin position="274"/>
        <end position="293"/>
    </location>
</feature>
<evidence type="ECO:0000256" key="9">
    <source>
        <dbReference type="ARBA" id="ARBA00023136"/>
    </source>
</evidence>
<dbReference type="Gene3D" id="1.20.1530.10">
    <property type="entry name" value="Na+/H+ antiporter like domain"/>
    <property type="match status" value="1"/>
</dbReference>
<evidence type="ECO:0000256" key="7">
    <source>
        <dbReference type="ARBA" id="ARBA00023053"/>
    </source>
</evidence>
<evidence type="ECO:0000256" key="1">
    <source>
        <dbReference type="ARBA" id="ARBA00004429"/>
    </source>
</evidence>
<gene>
    <name evidence="11" type="primary">nhaA</name>
    <name evidence="12" type="ORF">FB460_2586</name>
</gene>
<comment type="catalytic activity">
    <reaction evidence="11">
        <text>Na(+)(in) + 2 H(+)(out) = Na(+)(out) + 2 H(+)(in)</text>
        <dbReference type="Rhea" id="RHEA:29251"/>
        <dbReference type="ChEBI" id="CHEBI:15378"/>
        <dbReference type="ChEBI" id="CHEBI:29101"/>
    </reaction>
</comment>
<comment type="caution">
    <text evidence="12">The sequence shown here is derived from an EMBL/GenBank/DDBJ whole genome shotgun (WGS) entry which is preliminary data.</text>
</comment>
<sequence length="410" mass="43375">MRHMAGRITESLRTETVGGLLLVGAAILALVWANSPWQDTYHQIRETSFGPAALHLDLSVAHWTADGLLAIFFFLVGMELKHEFVAGDLRSPKKALVPVAAAAGGVIVPALVYLAFNAGKDTVGGWAIPAATDIAFALAVLAIISSHLPSALRVFLLTLAVVDDLMAILIIAVVYTSEIRILPLLLALIPIGLYWVLVHRCSKWFAARTWSLWLILLPIGIVTWALVHASGVHATLAGVALGMCIPVIAHSANTAGDEEHETSLEHALEHTLRPVSAGLVVPLFALGAAGVTVEGSEFLGSLSSPVVLGIALGLLLGKPVGIMLTTVIVSRLTPDESDDSMYWLDLVGIGMLGGIGFTVSLLVSELSFAGTDHLDNAKIGVLTGTLLSALCATVVLALRNRHYKRMEASR</sequence>
<accession>A0A542Z7G3</accession>
<keyword evidence="10 11" id="KW-0739">Sodium transport</keyword>
<evidence type="ECO:0000256" key="6">
    <source>
        <dbReference type="ARBA" id="ARBA00022989"/>
    </source>
</evidence>
<dbReference type="RefSeq" id="WP_246044419.1">
    <property type="nucleotide sequence ID" value="NZ_BAAAMD010000003.1"/>
</dbReference>
<feature type="transmembrane region" description="Helical" evidence="11">
    <location>
        <begin position="233"/>
        <end position="253"/>
    </location>
</feature>